<feature type="compositionally biased region" description="Basic and acidic residues" evidence="6">
    <location>
        <begin position="236"/>
        <end position="256"/>
    </location>
</feature>
<evidence type="ECO:0000313" key="7">
    <source>
        <dbReference type="EMBL" id="CAH2241304.1"/>
    </source>
</evidence>
<comment type="similarity">
    <text evidence="2 5">Belongs to the RRS1 family.</text>
</comment>
<gene>
    <name evidence="7" type="primary">jg20475</name>
    <name evidence="7" type="ORF">PAEG_LOCUS17749</name>
</gene>
<dbReference type="OrthoDB" id="28455at2759"/>
<sequence>MDIVNEILEKEQRKTEKYKPITVEKHLELEIDVGTLLASDTNDLDLKSLRSESERDLCLQSLARDNTQLLLNKIWELPTERIDEAIVVRLPTPKTVLPRSKPVPKPKPLTKWQEFAKAKGITKTKKDKLQWDEQLQKWVPLYGFKRTAAEKQKDWLIEVPQHVDPLTDMYEKKSSEKSEKVAKNELQRLKNIARAKKVKIPRVGLPVTSDKASATQLSTAAVLAKASTASLGKFQDKLPKEKEARGKGIHELIPGKERKRRAPIPTPQVEKENNLSLIDRILNKRPKIDMDKAVSKHINEEQIQRSEEKKSMKPPKGKRKAGAQTNFSAKKPKAGKGQRNPGKKTPGRKRR</sequence>
<feature type="region of interest" description="Disordered" evidence="6">
    <location>
        <begin position="236"/>
        <end position="351"/>
    </location>
</feature>
<evidence type="ECO:0000256" key="6">
    <source>
        <dbReference type="SAM" id="MobiDB-lite"/>
    </source>
</evidence>
<feature type="compositionally biased region" description="Basic and acidic residues" evidence="6">
    <location>
        <begin position="286"/>
        <end position="311"/>
    </location>
</feature>
<accession>A0A8S4RTZ8</accession>
<keyword evidence="4 5" id="KW-0539">Nucleus</keyword>
<dbReference type="Proteomes" id="UP000838756">
    <property type="component" value="Unassembled WGS sequence"/>
</dbReference>
<evidence type="ECO:0000256" key="5">
    <source>
        <dbReference type="RuleBase" id="RU364132"/>
    </source>
</evidence>
<evidence type="ECO:0000256" key="4">
    <source>
        <dbReference type="ARBA" id="ARBA00023242"/>
    </source>
</evidence>
<evidence type="ECO:0000256" key="3">
    <source>
        <dbReference type="ARBA" id="ARBA00022517"/>
    </source>
</evidence>
<comment type="subcellular location">
    <subcellularLocation>
        <location evidence="1 5">Nucleus</location>
    </subcellularLocation>
</comment>
<reference evidence="7" key="1">
    <citation type="submission" date="2022-03" db="EMBL/GenBank/DDBJ databases">
        <authorList>
            <person name="Lindestad O."/>
        </authorList>
    </citation>
    <scope>NUCLEOTIDE SEQUENCE</scope>
</reference>
<dbReference type="GO" id="GO:0042273">
    <property type="term" value="P:ribosomal large subunit biogenesis"/>
    <property type="evidence" value="ECO:0007669"/>
    <property type="project" value="TreeGrafter"/>
</dbReference>
<dbReference type="PANTHER" id="PTHR17602">
    <property type="entry name" value="RIBOSOME BIOGENESIS REGULATORY PROTEIN"/>
    <property type="match status" value="1"/>
</dbReference>
<comment type="function">
    <text evidence="5">Involved in ribosomal large subunit assembly.</text>
</comment>
<dbReference type="GO" id="GO:0005730">
    <property type="term" value="C:nucleolus"/>
    <property type="evidence" value="ECO:0007669"/>
    <property type="project" value="TreeGrafter"/>
</dbReference>
<evidence type="ECO:0000256" key="1">
    <source>
        <dbReference type="ARBA" id="ARBA00004123"/>
    </source>
</evidence>
<dbReference type="Pfam" id="PF04939">
    <property type="entry name" value="RRS1"/>
    <property type="match status" value="1"/>
</dbReference>
<dbReference type="PANTHER" id="PTHR17602:SF4">
    <property type="entry name" value="RIBOSOME BIOGENESIS REGULATORY PROTEIN HOMOLOG"/>
    <property type="match status" value="1"/>
</dbReference>
<proteinExistence type="inferred from homology"/>
<comment type="caution">
    <text evidence="7">The sequence shown here is derived from an EMBL/GenBank/DDBJ whole genome shotgun (WGS) entry which is preliminary data.</text>
</comment>
<dbReference type="InterPro" id="IPR007023">
    <property type="entry name" value="Ribosom_reg"/>
</dbReference>
<keyword evidence="3 5" id="KW-0690">Ribosome biogenesis</keyword>
<dbReference type="EMBL" id="CAKXAJ010025575">
    <property type="protein sequence ID" value="CAH2241304.1"/>
    <property type="molecule type" value="Genomic_DNA"/>
</dbReference>
<evidence type="ECO:0000313" key="8">
    <source>
        <dbReference type="Proteomes" id="UP000838756"/>
    </source>
</evidence>
<feature type="compositionally biased region" description="Basic residues" evidence="6">
    <location>
        <begin position="312"/>
        <end position="321"/>
    </location>
</feature>
<dbReference type="GO" id="GO:0000447">
    <property type="term" value="P:endonucleolytic cleavage in ITS1 to separate SSU-rRNA from 5.8S rRNA and LSU-rRNA from tricistronic rRNA transcript (SSU-rRNA, 5.8S rRNA, LSU-rRNA)"/>
    <property type="evidence" value="ECO:0007669"/>
    <property type="project" value="TreeGrafter"/>
</dbReference>
<evidence type="ECO:0000256" key="2">
    <source>
        <dbReference type="ARBA" id="ARBA00010077"/>
    </source>
</evidence>
<dbReference type="GO" id="GO:0030687">
    <property type="term" value="C:preribosome, large subunit precursor"/>
    <property type="evidence" value="ECO:0007669"/>
    <property type="project" value="TreeGrafter"/>
</dbReference>
<keyword evidence="8" id="KW-1185">Reference proteome</keyword>
<dbReference type="AlphaFoldDB" id="A0A8S4RTZ8"/>
<protein>
    <recommendedName>
        <fullName evidence="5">Ribosome biogenesis regulatory protein</fullName>
    </recommendedName>
</protein>
<name>A0A8S4RTZ8_9NEOP</name>
<organism evidence="7 8">
    <name type="scientific">Pararge aegeria aegeria</name>
    <dbReference type="NCBI Taxonomy" id="348720"/>
    <lineage>
        <taxon>Eukaryota</taxon>
        <taxon>Metazoa</taxon>
        <taxon>Ecdysozoa</taxon>
        <taxon>Arthropoda</taxon>
        <taxon>Hexapoda</taxon>
        <taxon>Insecta</taxon>
        <taxon>Pterygota</taxon>
        <taxon>Neoptera</taxon>
        <taxon>Endopterygota</taxon>
        <taxon>Lepidoptera</taxon>
        <taxon>Glossata</taxon>
        <taxon>Ditrysia</taxon>
        <taxon>Papilionoidea</taxon>
        <taxon>Nymphalidae</taxon>
        <taxon>Satyrinae</taxon>
        <taxon>Satyrini</taxon>
        <taxon>Parargina</taxon>
        <taxon>Pararge</taxon>
    </lineage>
</organism>
<feature type="compositionally biased region" description="Basic residues" evidence="6">
    <location>
        <begin position="330"/>
        <end position="351"/>
    </location>
</feature>